<dbReference type="EMBL" id="CP041046">
    <property type="protein sequence ID" value="QDE38312.1"/>
    <property type="molecule type" value="Genomic_DNA"/>
</dbReference>
<dbReference type="RefSeq" id="WP_139979685.1">
    <property type="nucleotide sequence ID" value="NZ_CP041046.1"/>
</dbReference>
<keyword evidence="2" id="KW-1185">Reference proteome</keyword>
<name>A0A4Y5YZB9_9GAMM</name>
<dbReference type="Proteomes" id="UP000316093">
    <property type="component" value="Chromosome"/>
</dbReference>
<accession>A0A4Y5YZB9</accession>
<sequence length="252" mass="27428">MANHLTTGRPGTSRFDALAPRRRLAVGAALLALGIPAAHAGDWGGSVAVSSQLVDRGVAVTPPAPIVQGAVNWMSRDGWSLGVSASYQTRSPGRVAETLTQVAKSWSLSDDWQVQAGLLDYRYPGSPKATRNYDRTELGASVIWRDVLTMSVSAIQMAHRGGGPRGAADVGFRWPLGWHVSATGGLGLAQYLWPAYRYHAYARPDRYSYGHGGLVWQNGPWRVELIHVFTNRERNYGERGVSPWTATVARTF</sequence>
<dbReference type="OrthoDB" id="6006588at2"/>
<evidence type="ECO:0008006" key="3">
    <source>
        <dbReference type="Google" id="ProtNLM"/>
    </source>
</evidence>
<dbReference type="AlphaFoldDB" id="A0A4Y5YZB9"/>
<gene>
    <name evidence="1" type="ORF">FIV34_03400</name>
</gene>
<dbReference type="KEGG" id="lpy:FIV34_03400"/>
<proteinExistence type="predicted"/>
<evidence type="ECO:0000313" key="2">
    <source>
        <dbReference type="Proteomes" id="UP000316093"/>
    </source>
</evidence>
<protein>
    <recommendedName>
        <fullName evidence="3">Cellulose biosynthesis protein BcsS</fullName>
    </recommendedName>
</protein>
<organism evidence="1 2">
    <name type="scientific">Luteibacter pinisoli</name>
    <dbReference type="NCBI Taxonomy" id="2589080"/>
    <lineage>
        <taxon>Bacteria</taxon>
        <taxon>Pseudomonadati</taxon>
        <taxon>Pseudomonadota</taxon>
        <taxon>Gammaproteobacteria</taxon>
        <taxon>Lysobacterales</taxon>
        <taxon>Rhodanobacteraceae</taxon>
        <taxon>Luteibacter</taxon>
    </lineage>
</organism>
<evidence type="ECO:0000313" key="1">
    <source>
        <dbReference type="EMBL" id="QDE38312.1"/>
    </source>
</evidence>
<reference evidence="1 2" key="1">
    <citation type="submission" date="2019-06" db="EMBL/GenBank/DDBJ databases">
        <title>A complete genome sequence for Luteibacter pinisoli MAH-14.</title>
        <authorList>
            <person name="Baltrus D.A."/>
        </authorList>
    </citation>
    <scope>NUCLEOTIDE SEQUENCE [LARGE SCALE GENOMIC DNA]</scope>
    <source>
        <strain evidence="1 2">MAH-14</strain>
    </source>
</reference>